<accession>A0ABM4BWZ0</accession>
<feature type="chain" id="PRO_5046333618" evidence="3">
    <location>
        <begin position="28"/>
        <end position="1096"/>
    </location>
</feature>
<evidence type="ECO:0000256" key="3">
    <source>
        <dbReference type="SAM" id="SignalP"/>
    </source>
</evidence>
<evidence type="ECO:0000313" key="6">
    <source>
        <dbReference type="RefSeq" id="XP_065653710.1"/>
    </source>
</evidence>
<evidence type="ECO:0000256" key="1">
    <source>
        <dbReference type="ARBA" id="ARBA00022737"/>
    </source>
</evidence>
<dbReference type="CDD" id="cd22823">
    <property type="entry name" value="Gal_Rha_Lectin"/>
    <property type="match status" value="1"/>
</dbReference>
<keyword evidence="5" id="KW-1185">Reference proteome</keyword>
<protein>
    <submittedName>
        <fullName evidence="6">Uncharacterized protein LOC136080678 isoform X1</fullName>
    </submittedName>
</protein>
<sequence length="1096" mass="125692">MKILHFSFTKKTITFLLSLRIIVSVYSMEQTITVPERQSSNIQCPSNASITVLSAVYKPLYCNCINATYNVNNCSKNVTNFIQNLCDKKNYCVVRSNNDNFGDPCIGMSKDTIITYTCHLENSAFVPDVENKFTETALNSIYDEYVVSFVIFLNGITNPSVISIEDKNSTYVLMFDINDGSLQISTINKNIYNVKITPSTSSLIVITQCFINNTYIITVAVNETVYFSDIITNPMVLSDSIVYTFVNCYYNSPCNVGFIKNLSLYSKTQVIWSHWSEWSFCDTHCITTRTRNCNNNQWLNCTGNSKEAETCSSLDKDFWTPWNIWSYCNAFFGLINRTRECCVLDTLDLCYDDKSQVIEYSVFWAQWSDWSHCNSSNGYTIRTKECIDLITLEWFYVNQSKLLVYTEYFIFEKATLLSKGNLITTIKKLSKEYSVFFEINPTTINDRYRNVIHMTVKKDMSNYGDRTPGVWFYPNTSSLYICAAVNNDSNYCLYQTSLLKLGLWSSLKISQELFEGKYFYSIQLNNETLLNVVNHVAQEFSNVKVYISDPWYNVQPGFIRNLKITNGNPALWAQFNNNSSRDTFNEILNKSSMCKIKCDGHNFELTNCIVFWTQWSIWTSCNASLGYMSRTRECNASDAMNQCLGNKTEVKECYVFWSPWSKWSICNQTSGFMNRSRICNVSNPTNLCNGKNFDVIECYAFWAQWSIWTSCNISHGFMNRSRECNTSTASSQCFGDNTEAKKCFEYWTQWSNWSRCNNSYGFMNRTRMCNVSNDFDWCFENSLEVKDCFAFWTPWSNWSICNATNGFMNRSRRCNFSNLLGFCDGYNFEVIKCYAFWSQWSVWSSCSGTYGFMNKTRECNVSHATNQCYGQNISLIKCFEKWASWSECSVTCGMGSRSRVSLASNDSIIMEESCTQVNCPVNGMWGEWDKTYCSKTCGNGLIAYRRSCNNPPPLYNGCDCMGVNNSTEECNTDIICPVNGNWSLWSSWSLCSQPCGGGVKTRFRSCSNPMPSFGGLDCFGSVGEFEYCAWHKCKSVGLNLAVNFIDKVYTDPSSIVTSIPSIKLRKNILDEIAKLYSDYNVNVTFNVVIHSIKHQP</sequence>
<feature type="domain" description="SUEL-type lectin" evidence="4">
    <location>
        <begin position="34"/>
        <end position="119"/>
    </location>
</feature>
<name>A0ABM4BWZ0_HYDVU</name>
<dbReference type="PROSITE" id="PS50092">
    <property type="entry name" value="TSP1"/>
    <property type="match status" value="4"/>
</dbReference>
<keyword evidence="1" id="KW-0677">Repeat</keyword>
<dbReference type="SUPFAM" id="SSF82895">
    <property type="entry name" value="TSP-1 type 1 repeat"/>
    <property type="match status" value="4"/>
</dbReference>
<evidence type="ECO:0000256" key="2">
    <source>
        <dbReference type="ARBA" id="ARBA00023157"/>
    </source>
</evidence>
<keyword evidence="2" id="KW-1015">Disulfide bond</keyword>
<dbReference type="Gene3D" id="2.20.100.10">
    <property type="entry name" value="Thrombospondin type-1 (TSP1) repeat"/>
    <property type="match status" value="5"/>
</dbReference>
<proteinExistence type="predicted"/>
<dbReference type="InterPro" id="IPR000922">
    <property type="entry name" value="Lectin_gal-bd_dom"/>
</dbReference>
<dbReference type="PANTHER" id="PTHR22906">
    <property type="entry name" value="PROPERDIN"/>
    <property type="match status" value="1"/>
</dbReference>
<dbReference type="SMART" id="SM00209">
    <property type="entry name" value="TSP1"/>
    <property type="match status" value="10"/>
</dbReference>
<dbReference type="Proteomes" id="UP001652625">
    <property type="component" value="Chromosome 05"/>
</dbReference>
<evidence type="ECO:0000259" key="4">
    <source>
        <dbReference type="PROSITE" id="PS50228"/>
    </source>
</evidence>
<organism evidence="5 6">
    <name type="scientific">Hydra vulgaris</name>
    <name type="common">Hydra</name>
    <name type="synonym">Hydra attenuata</name>
    <dbReference type="NCBI Taxonomy" id="6087"/>
    <lineage>
        <taxon>Eukaryota</taxon>
        <taxon>Metazoa</taxon>
        <taxon>Cnidaria</taxon>
        <taxon>Hydrozoa</taxon>
        <taxon>Hydroidolina</taxon>
        <taxon>Anthoathecata</taxon>
        <taxon>Aplanulata</taxon>
        <taxon>Hydridae</taxon>
        <taxon>Hydra</taxon>
    </lineage>
</organism>
<gene>
    <name evidence="6" type="primary">LOC136080678</name>
</gene>
<dbReference type="Gene3D" id="2.60.120.740">
    <property type="match status" value="1"/>
</dbReference>
<dbReference type="PROSITE" id="PS50228">
    <property type="entry name" value="SUEL_LECTIN"/>
    <property type="match status" value="1"/>
</dbReference>
<dbReference type="GeneID" id="136080678"/>
<dbReference type="InterPro" id="IPR036383">
    <property type="entry name" value="TSP1_rpt_sf"/>
</dbReference>
<dbReference type="InterPro" id="IPR052065">
    <property type="entry name" value="Compl_asym_regulator"/>
</dbReference>
<feature type="signal peptide" evidence="3">
    <location>
        <begin position="1"/>
        <end position="27"/>
    </location>
</feature>
<keyword evidence="3" id="KW-0732">Signal</keyword>
<evidence type="ECO:0000313" key="5">
    <source>
        <dbReference type="Proteomes" id="UP001652625"/>
    </source>
</evidence>
<dbReference type="InterPro" id="IPR000884">
    <property type="entry name" value="TSP1_rpt"/>
</dbReference>
<reference evidence="6" key="1">
    <citation type="submission" date="2025-08" db="UniProtKB">
        <authorList>
            <consortium name="RefSeq"/>
        </authorList>
    </citation>
    <scope>IDENTIFICATION</scope>
</reference>
<dbReference type="Pfam" id="PF00090">
    <property type="entry name" value="TSP_1"/>
    <property type="match status" value="10"/>
</dbReference>
<dbReference type="RefSeq" id="XP_065653710.1">
    <property type="nucleotide sequence ID" value="XM_065797638.1"/>
</dbReference>
<dbReference type="InterPro" id="IPR043159">
    <property type="entry name" value="Lectin_gal-bd_sf"/>
</dbReference>